<dbReference type="InterPro" id="IPR002043">
    <property type="entry name" value="UDG_fam1"/>
</dbReference>
<keyword evidence="6 9" id="KW-0227">DNA damage</keyword>
<dbReference type="FunFam" id="3.40.470.10:FF:000001">
    <property type="entry name" value="Uracil-DNA glycosylase"/>
    <property type="match status" value="1"/>
</dbReference>
<keyword evidence="9" id="KW-0963">Cytoplasm</keyword>
<dbReference type="GO" id="GO:0097510">
    <property type="term" value="P:base-excision repair, AP site formation via deaminated base removal"/>
    <property type="evidence" value="ECO:0007669"/>
    <property type="project" value="TreeGrafter"/>
</dbReference>
<evidence type="ECO:0000256" key="4">
    <source>
        <dbReference type="ARBA" id="ARBA00012030"/>
    </source>
</evidence>
<evidence type="ECO:0000256" key="12">
    <source>
        <dbReference type="SAM" id="MobiDB-lite"/>
    </source>
</evidence>
<evidence type="ECO:0000256" key="3">
    <source>
        <dbReference type="ARBA" id="ARBA00008184"/>
    </source>
</evidence>
<comment type="function">
    <text evidence="2 9 11">Excises uracil residues from the DNA which can arise as a result of misincorporation of dUMP residues by DNA polymerase or due to deamination of cytosine.</text>
</comment>
<feature type="active site" description="Proton acceptor" evidence="9 10">
    <location>
        <position position="93"/>
    </location>
</feature>
<dbReference type="NCBIfam" id="NF003592">
    <property type="entry name" value="PRK05254.1-5"/>
    <property type="match status" value="1"/>
</dbReference>
<dbReference type="OrthoDB" id="9804372at2"/>
<dbReference type="InterPro" id="IPR018085">
    <property type="entry name" value="Ura-DNA_Glyclase_AS"/>
</dbReference>
<dbReference type="PROSITE" id="PS00130">
    <property type="entry name" value="U_DNA_GLYCOSYLASE"/>
    <property type="match status" value="1"/>
</dbReference>
<keyword evidence="14" id="KW-0326">Glycosidase</keyword>
<evidence type="ECO:0000256" key="8">
    <source>
        <dbReference type="ARBA" id="ARBA00023204"/>
    </source>
</evidence>
<evidence type="ECO:0000259" key="13">
    <source>
        <dbReference type="SMART" id="SM00986"/>
    </source>
</evidence>
<evidence type="ECO:0000313" key="14">
    <source>
        <dbReference type="EMBL" id="QDU20289.1"/>
    </source>
</evidence>
<dbReference type="SMART" id="SM00987">
    <property type="entry name" value="UreE_C"/>
    <property type="match status" value="1"/>
</dbReference>
<keyword evidence="15" id="KW-1185">Reference proteome</keyword>
<dbReference type="InterPro" id="IPR005122">
    <property type="entry name" value="Uracil-DNA_glycosylase-like"/>
</dbReference>
<evidence type="ECO:0000256" key="7">
    <source>
        <dbReference type="ARBA" id="ARBA00022801"/>
    </source>
</evidence>
<dbReference type="Pfam" id="PF03167">
    <property type="entry name" value="UDG"/>
    <property type="match status" value="1"/>
</dbReference>
<evidence type="ECO:0000256" key="11">
    <source>
        <dbReference type="RuleBase" id="RU003780"/>
    </source>
</evidence>
<dbReference type="PANTHER" id="PTHR11264">
    <property type="entry name" value="URACIL-DNA GLYCOSYLASE"/>
    <property type="match status" value="1"/>
</dbReference>
<keyword evidence="8 9" id="KW-0234">DNA repair</keyword>
<dbReference type="InterPro" id="IPR036895">
    <property type="entry name" value="Uracil-DNA_glycosylase-like_sf"/>
</dbReference>
<dbReference type="Proteomes" id="UP000319576">
    <property type="component" value="Chromosome"/>
</dbReference>
<gene>
    <name evidence="14" type="primary">ung_2</name>
    <name evidence="9" type="synonym">ung</name>
    <name evidence="14" type="ORF">ETAA1_22360</name>
</gene>
<feature type="region of interest" description="Disordered" evidence="12">
    <location>
        <begin position="1"/>
        <end position="28"/>
    </location>
</feature>
<dbReference type="PANTHER" id="PTHR11264:SF0">
    <property type="entry name" value="URACIL-DNA GLYCOSYLASE"/>
    <property type="match status" value="1"/>
</dbReference>
<keyword evidence="7 9" id="KW-0378">Hydrolase</keyword>
<evidence type="ECO:0000256" key="1">
    <source>
        <dbReference type="ARBA" id="ARBA00001400"/>
    </source>
</evidence>
<reference evidence="14 15" key="1">
    <citation type="submission" date="2019-02" db="EMBL/GenBank/DDBJ databases">
        <title>Deep-cultivation of Planctomycetes and their phenomic and genomic characterization uncovers novel biology.</title>
        <authorList>
            <person name="Wiegand S."/>
            <person name="Jogler M."/>
            <person name="Boedeker C."/>
            <person name="Pinto D."/>
            <person name="Vollmers J."/>
            <person name="Rivas-Marin E."/>
            <person name="Kohn T."/>
            <person name="Peeters S.H."/>
            <person name="Heuer A."/>
            <person name="Rast P."/>
            <person name="Oberbeckmann S."/>
            <person name="Bunk B."/>
            <person name="Jeske O."/>
            <person name="Meyerdierks A."/>
            <person name="Storesund J.E."/>
            <person name="Kallscheuer N."/>
            <person name="Luecker S."/>
            <person name="Lage O.M."/>
            <person name="Pohl T."/>
            <person name="Merkel B.J."/>
            <person name="Hornburger P."/>
            <person name="Mueller R.-W."/>
            <person name="Bruemmer F."/>
            <person name="Labrenz M."/>
            <person name="Spormann A.M."/>
            <person name="Op den Camp H."/>
            <person name="Overmann J."/>
            <person name="Amann R."/>
            <person name="Jetten M.S.M."/>
            <person name="Mascher T."/>
            <person name="Medema M.H."/>
            <person name="Devos D.P."/>
            <person name="Kaster A.-K."/>
            <person name="Ovreas L."/>
            <person name="Rohde M."/>
            <person name="Galperin M.Y."/>
            <person name="Jogler C."/>
        </authorList>
    </citation>
    <scope>NUCLEOTIDE SEQUENCE [LARGE SCALE GENOMIC DNA]</scope>
    <source>
        <strain evidence="14 15">ETA_A1</strain>
    </source>
</reference>
<dbReference type="RefSeq" id="WP_145237568.1">
    <property type="nucleotide sequence ID" value="NZ_CP036273.1"/>
</dbReference>
<name>A0A517XS13_9BACT</name>
<dbReference type="KEGG" id="uli:ETAA1_22360"/>
<comment type="subcellular location">
    <subcellularLocation>
        <location evidence="9">Cytoplasm</location>
    </subcellularLocation>
</comment>
<evidence type="ECO:0000256" key="2">
    <source>
        <dbReference type="ARBA" id="ARBA00002631"/>
    </source>
</evidence>
<dbReference type="CDD" id="cd10027">
    <property type="entry name" value="UDG-F1-like"/>
    <property type="match status" value="1"/>
</dbReference>
<dbReference type="NCBIfam" id="TIGR00628">
    <property type="entry name" value="ung"/>
    <property type="match status" value="1"/>
</dbReference>
<comment type="catalytic activity">
    <reaction evidence="1 9 11">
        <text>Hydrolyzes single-stranded DNA or mismatched double-stranded DNA and polynucleotides, releasing free uracil.</text>
        <dbReference type="EC" id="3.2.2.27"/>
    </reaction>
</comment>
<evidence type="ECO:0000256" key="6">
    <source>
        <dbReference type="ARBA" id="ARBA00022763"/>
    </source>
</evidence>
<dbReference type="SUPFAM" id="SSF52141">
    <property type="entry name" value="Uracil-DNA glycosylase-like"/>
    <property type="match status" value="1"/>
</dbReference>
<organism evidence="14 15">
    <name type="scientific">Urbifossiella limnaea</name>
    <dbReference type="NCBI Taxonomy" id="2528023"/>
    <lineage>
        <taxon>Bacteria</taxon>
        <taxon>Pseudomonadati</taxon>
        <taxon>Planctomycetota</taxon>
        <taxon>Planctomycetia</taxon>
        <taxon>Gemmatales</taxon>
        <taxon>Gemmataceae</taxon>
        <taxon>Urbifossiella</taxon>
    </lineage>
</organism>
<evidence type="ECO:0000256" key="10">
    <source>
        <dbReference type="PROSITE-ProRule" id="PRU10072"/>
    </source>
</evidence>
<dbReference type="NCBIfam" id="NF003588">
    <property type="entry name" value="PRK05254.1-1"/>
    <property type="match status" value="1"/>
</dbReference>
<dbReference type="EMBL" id="CP036273">
    <property type="protein sequence ID" value="QDU20289.1"/>
    <property type="molecule type" value="Genomic_DNA"/>
</dbReference>
<proteinExistence type="inferred from homology"/>
<dbReference type="NCBIfam" id="NF003589">
    <property type="entry name" value="PRK05254.1-2"/>
    <property type="match status" value="1"/>
</dbReference>
<protein>
    <recommendedName>
        <fullName evidence="5 9">Uracil-DNA glycosylase</fullName>
        <shortName evidence="9">UDG</shortName>
        <ecNumber evidence="4 9">3.2.2.27</ecNumber>
    </recommendedName>
</protein>
<evidence type="ECO:0000313" key="15">
    <source>
        <dbReference type="Proteomes" id="UP000319576"/>
    </source>
</evidence>
<evidence type="ECO:0000256" key="5">
    <source>
        <dbReference type="ARBA" id="ARBA00018429"/>
    </source>
</evidence>
<dbReference type="GO" id="GO:0004844">
    <property type="term" value="F:uracil DNA N-glycosylase activity"/>
    <property type="evidence" value="ECO:0007669"/>
    <property type="project" value="UniProtKB-UniRule"/>
</dbReference>
<comment type="similarity">
    <text evidence="3 9 11">Belongs to the uracil-DNA glycosylase (UDG) superfamily. UNG family.</text>
</comment>
<evidence type="ECO:0000256" key="9">
    <source>
        <dbReference type="HAMAP-Rule" id="MF_00148"/>
    </source>
</evidence>
<dbReference type="HAMAP" id="MF_00148">
    <property type="entry name" value="UDG"/>
    <property type="match status" value="1"/>
</dbReference>
<accession>A0A517XS13</accession>
<dbReference type="EC" id="3.2.2.27" evidence="4 9"/>
<dbReference type="SMART" id="SM00986">
    <property type="entry name" value="UDG"/>
    <property type="match status" value="1"/>
</dbReference>
<dbReference type="Gene3D" id="3.40.470.10">
    <property type="entry name" value="Uracil-DNA glycosylase-like domain"/>
    <property type="match status" value="1"/>
</dbReference>
<dbReference type="GO" id="GO:0005737">
    <property type="term" value="C:cytoplasm"/>
    <property type="evidence" value="ECO:0007669"/>
    <property type="project" value="UniProtKB-SubCell"/>
</dbReference>
<dbReference type="NCBIfam" id="NF003591">
    <property type="entry name" value="PRK05254.1-4"/>
    <property type="match status" value="1"/>
</dbReference>
<dbReference type="AlphaFoldDB" id="A0A517XS13"/>
<feature type="domain" description="Uracil-DNA glycosylase-like" evidence="13">
    <location>
        <begin position="78"/>
        <end position="238"/>
    </location>
</feature>
<sequence length="255" mass="27199">MAKKRPAAAAPSLFDAEPAASRPADVPGLPADLPESWRAVLEPETHKPYWADLSRFVAEERAAHAVMPPAADVFNAFKFTPLDDVKLLLLGQDPYPTPGVAHGLCFSVLPGVKVPASLKNIYRELQDDVGATPVTHGHLASWAKQGVLMLNACLTVRANEPNSHAGKGWEKFTDAAIRAVNDRAEPAVFLLWGSYAQKKAKLIDAARHTVIKGVHPSPLSASSGFFGSRPFSAVNAALAGHGVAPIVWQLPTSPE</sequence>